<evidence type="ECO:0000259" key="2">
    <source>
        <dbReference type="PROSITE" id="PS50164"/>
    </source>
</evidence>
<dbReference type="RefSeq" id="WP_163285939.1">
    <property type="nucleotide sequence ID" value="NZ_JAAGVY010000028.1"/>
</dbReference>
<dbReference type="Pfam" id="PF01541">
    <property type="entry name" value="GIY-YIG"/>
    <property type="match status" value="1"/>
</dbReference>
<keyword evidence="4" id="KW-1185">Reference proteome</keyword>
<dbReference type="InterPro" id="IPR000305">
    <property type="entry name" value="GIY-YIG_endonuc"/>
</dbReference>
<comment type="similarity">
    <text evidence="1">Belongs to the UPF0213 family.</text>
</comment>
<comment type="caution">
    <text evidence="3">The sequence shown here is derived from an EMBL/GenBank/DDBJ whole genome shotgun (WGS) entry which is preliminary data.</text>
</comment>
<reference evidence="3 4" key="1">
    <citation type="submission" date="2020-02" db="EMBL/GenBank/DDBJ databases">
        <title>Out from the shadows clarifying the taxonomy of the family Cryomorphaceae and related taxa by utilizing the GTDB taxonomic framework.</title>
        <authorList>
            <person name="Bowman J.P."/>
        </authorList>
    </citation>
    <scope>NUCLEOTIDE SEQUENCE [LARGE SCALE GENOMIC DNA]</scope>
    <source>
        <strain evidence="3 4">QSSC 1-22</strain>
    </source>
</reference>
<dbReference type="SMART" id="SM00465">
    <property type="entry name" value="GIYc"/>
    <property type="match status" value="1"/>
</dbReference>
<dbReference type="InterPro" id="IPR050190">
    <property type="entry name" value="UPF0213_domain"/>
</dbReference>
<sequence>MPKTGYTYVLSNKNRTVLYVGVTSRIRLRMLQHKSGHGCVFSSRYNVYDLMYFETIPIIVNAIKREKQLKNWHKEWKWNFIKENNPDLIDLACECLPMRKYWSIRRRRWIRRKGRSD</sequence>
<organism evidence="3 4">
    <name type="scientific">Cryomorpha ignava</name>
    <dbReference type="NCBI Taxonomy" id="101383"/>
    <lineage>
        <taxon>Bacteria</taxon>
        <taxon>Pseudomonadati</taxon>
        <taxon>Bacteroidota</taxon>
        <taxon>Flavobacteriia</taxon>
        <taxon>Flavobacteriales</taxon>
        <taxon>Cryomorphaceae</taxon>
        <taxon>Cryomorpha</taxon>
    </lineage>
</organism>
<gene>
    <name evidence="3" type="ORF">G3O08_13645</name>
</gene>
<dbReference type="AlphaFoldDB" id="A0A7K3WSW3"/>
<proteinExistence type="inferred from homology"/>
<dbReference type="SUPFAM" id="SSF82771">
    <property type="entry name" value="GIY-YIG endonuclease"/>
    <property type="match status" value="1"/>
</dbReference>
<dbReference type="PANTHER" id="PTHR34477">
    <property type="entry name" value="UPF0213 PROTEIN YHBQ"/>
    <property type="match status" value="1"/>
</dbReference>
<evidence type="ECO:0000313" key="4">
    <source>
        <dbReference type="Proteomes" id="UP000486602"/>
    </source>
</evidence>
<dbReference type="Gene3D" id="3.40.1440.10">
    <property type="entry name" value="GIY-YIG endonuclease"/>
    <property type="match status" value="1"/>
</dbReference>
<dbReference type="CDD" id="cd10448">
    <property type="entry name" value="GIY-YIG_unchar_3"/>
    <property type="match status" value="1"/>
</dbReference>
<evidence type="ECO:0000313" key="3">
    <source>
        <dbReference type="EMBL" id="NEN24546.1"/>
    </source>
</evidence>
<feature type="domain" description="GIY-YIG" evidence="2">
    <location>
        <begin position="3"/>
        <end position="80"/>
    </location>
</feature>
<name>A0A7K3WSW3_9FLAO</name>
<dbReference type="EMBL" id="JAAGVY010000028">
    <property type="protein sequence ID" value="NEN24546.1"/>
    <property type="molecule type" value="Genomic_DNA"/>
</dbReference>
<dbReference type="Proteomes" id="UP000486602">
    <property type="component" value="Unassembled WGS sequence"/>
</dbReference>
<accession>A0A7K3WSW3</accession>
<dbReference type="PROSITE" id="PS50164">
    <property type="entry name" value="GIY_YIG"/>
    <property type="match status" value="1"/>
</dbReference>
<evidence type="ECO:0000256" key="1">
    <source>
        <dbReference type="ARBA" id="ARBA00007435"/>
    </source>
</evidence>
<dbReference type="InterPro" id="IPR035901">
    <property type="entry name" value="GIY-YIG_endonuc_sf"/>
</dbReference>
<dbReference type="PANTHER" id="PTHR34477:SF5">
    <property type="entry name" value="BSL5627 PROTEIN"/>
    <property type="match status" value="1"/>
</dbReference>
<protein>
    <submittedName>
        <fullName evidence="3">GIY-YIG nuclease family protein</fullName>
    </submittedName>
</protein>